<dbReference type="Proteomes" id="UP000887013">
    <property type="component" value="Unassembled WGS sequence"/>
</dbReference>
<dbReference type="PANTHER" id="PTHR14939:SF5">
    <property type="entry name" value="F-BOX ONLY PROTEIN 22"/>
    <property type="match status" value="1"/>
</dbReference>
<dbReference type="PANTHER" id="PTHR14939">
    <property type="entry name" value="F-BOX ONLY PROTEIN 22"/>
    <property type="match status" value="1"/>
</dbReference>
<gene>
    <name evidence="1" type="primary">Ogg1</name>
    <name evidence="1" type="ORF">NPIL_84842</name>
</gene>
<dbReference type="InterPro" id="IPR036047">
    <property type="entry name" value="F-box-like_dom_sf"/>
</dbReference>
<protein>
    <recommendedName>
        <fullName evidence="3">F-box domain-containing protein</fullName>
    </recommendedName>
</protein>
<evidence type="ECO:0000313" key="1">
    <source>
        <dbReference type="EMBL" id="GFT60155.1"/>
    </source>
</evidence>
<name>A0A8X6TZM2_NEPPI</name>
<dbReference type="SUPFAM" id="SSF81383">
    <property type="entry name" value="F-box domain"/>
    <property type="match status" value="1"/>
</dbReference>
<evidence type="ECO:0008006" key="3">
    <source>
        <dbReference type="Google" id="ProtNLM"/>
    </source>
</evidence>
<accession>A0A8X6TZM2</accession>
<comment type="caution">
    <text evidence="1">The sequence shown here is derived from an EMBL/GenBank/DDBJ whole genome shotgun (WGS) entry which is preliminary data.</text>
</comment>
<reference evidence="1" key="1">
    <citation type="submission" date="2020-08" db="EMBL/GenBank/DDBJ databases">
        <title>Multicomponent nature underlies the extraordinary mechanical properties of spider dragline silk.</title>
        <authorList>
            <person name="Kono N."/>
            <person name="Nakamura H."/>
            <person name="Mori M."/>
            <person name="Yoshida Y."/>
            <person name="Ohtoshi R."/>
            <person name="Malay A.D."/>
            <person name="Moran D.A.P."/>
            <person name="Tomita M."/>
            <person name="Numata K."/>
            <person name="Arakawa K."/>
        </authorList>
    </citation>
    <scope>NUCLEOTIDE SEQUENCE</scope>
</reference>
<proteinExistence type="predicted"/>
<evidence type="ECO:0000313" key="2">
    <source>
        <dbReference type="Proteomes" id="UP000887013"/>
    </source>
</evidence>
<keyword evidence="2" id="KW-1185">Reference proteome</keyword>
<dbReference type="EMBL" id="BMAW01018800">
    <property type="protein sequence ID" value="GFT60155.1"/>
    <property type="molecule type" value="Genomic_DNA"/>
</dbReference>
<dbReference type="GO" id="GO:0000209">
    <property type="term" value="P:protein polyubiquitination"/>
    <property type="evidence" value="ECO:0007669"/>
    <property type="project" value="TreeGrafter"/>
</dbReference>
<dbReference type="AlphaFoldDB" id="A0A8X6TZM2"/>
<sequence>MDKEHIPFFNYDVLAILFRHVDYLTLRKCAQVCSLWKDVSVNEKKRRRNIYWVVKILMLMRKLILEDENYLVSFGSTVHKNKKQKFCEDVKKRKYFDQVKHTAVKDFLPENCPVAFAVASEIVGCYPNCKPVKSHRCFALSGIFIPEVTGVKISHFRMMKRNYNMSKFLAKNAPVKCILIFLPIVTEYPHELIQSCCVDNENIKMVVVGAFVEYTECLLGSAVVFSGSNVEAASLQFNILEKEEQIVAKFKTFQETGLLNHMCFAYVFGCFKRGLYFCRTVSRESEIFCKMYPNIPVIGIYTTGRLPYFEVKTGGFVKHESTYLPHESSVFVLISLKIK</sequence>
<organism evidence="1 2">
    <name type="scientific">Nephila pilipes</name>
    <name type="common">Giant wood spider</name>
    <name type="synonym">Nephila maculata</name>
    <dbReference type="NCBI Taxonomy" id="299642"/>
    <lineage>
        <taxon>Eukaryota</taxon>
        <taxon>Metazoa</taxon>
        <taxon>Ecdysozoa</taxon>
        <taxon>Arthropoda</taxon>
        <taxon>Chelicerata</taxon>
        <taxon>Arachnida</taxon>
        <taxon>Araneae</taxon>
        <taxon>Araneomorphae</taxon>
        <taxon>Entelegynae</taxon>
        <taxon>Araneoidea</taxon>
        <taxon>Nephilidae</taxon>
        <taxon>Nephila</taxon>
    </lineage>
</organism>
<dbReference type="GO" id="GO:0032436">
    <property type="term" value="P:positive regulation of proteasomal ubiquitin-dependent protein catabolic process"/>
    <property type="evidence" value="ECO:0007669"/>
    <property type="project" value="TreeGrafter"/>
</dbReference>